<sequence length="408" mass="45604">MVEKNINAPVVDCCIGIPLYFTDLQRRSVMDAATIAGLKPLCLFHETKASALEFGVYKKDLPESKHSQLNVAFVDIGHATFKKGVMKILVHSFDQCLGVLFRHFSVKFQDDYQINVFQNTRACHQLQTACEKLKKVLSNKSEASVNIQCLIGDKDVSGFIKEEFEQICVPILERLMRPLKKDLAEDGEFTVEDVDMVEVVLSCSCYNQDVETFFGATRALNASENIARLCALQCAIFCPIFKVQKYQVYDFLPFSVTISWIHYSCNPQSTFLLPKGNPIPSLKPLAYNGADTFSVDVQTLQYDDLGEVQAAPAKSTYSIGPLKSTSGERVKMKVKVRMNLNDIVSIESATVLEKKEVHGVLEVTEVRVPVAELVYGGMTEAEVHKARTKEFEMGFTRSINGDLSIMAF</sequence>
<keyword evidence="2" id="KW-0067">ATP-binding</keyword>
<dbReference type="InterPro" id="IPR029047">
    <property type="entry name" value="HSP70_peptide-bd_sf"/>
</dbReference>
<protein>
    <submittedName>
        <fullName evidence="3">Putative Heat shock protein 70 family</fullName>
    </submittedName>
</protein>
<comment type="caution">
    <text evidence="3">The sequence shown here is derived from an EMBL/GenBank/DDBJ whole genome shotgun (WGS) entry which is preliminary data.</text>
</comment>
<dbReference type="InterPro" id="IPR013126">
    <property type="entry name" value="Hsp_70_fam"/>
</dbReference>
<dbReference type="GO" id="GO:0005524">
    <property type="term" value="F:ATP binding"/>
    <property type="evidence" value="ECO:0007669"/>
    <property type="project" value="UniProtKB-KW"/>
</dbReference>
<dbReference type="InterPro" id="IPR043129">
    <property type="entry name" value="ATPase_NBD"/>
</dbReference>
<keyword evidence="3" id="KW-0346">Stress response</keyword>
<name>A0A2P6PA12_ROSCH</name>
<dbReference type="PANTHER" id="PTHR45639:SF4">
    <property type="entry name" value="HSC70CB, ISOFORM G"/>
    <property type="match status" value="1"/>
</dbReference>
<evidence type="ECO:0000256" key="2">
    <source>
        <dbReference type="ARBA" id="ARBA00022840"/>
    </source>
</evidence>
<dbReference type="Gene3D" id="2.60.34.10">
    <property type="entry name" value="Substrate Binding Domain Of DNAk, Chain A, domain 1"/>
    <property type="match status" value="1"/>
</dbReference>
<dbReference type="FunFam" id="3.90.640.10:FF:000004">
    <property type="entry name" value="Heat shock 70 kDa protein 4"/>
    <property type="match status" value="1"/>
</dbReference>
<keyword evidence="1" id="KW-0547">Nucleotide-binding</keyword>
<keyword evidence="4" id="KW-1185">Reference proteome</keyword>
<evidence type="ECO:0000256" key="1">
    <source>
        <dbReference type="ARBA" id="ARBA00022741"/>
    </source>
</evidence>
<dbReference type="GO" id="GO:0140662">
    <property type="term" value="F:ATP-dependent protein folding chaperone"/>
    <property type="evidence" value="ECO:0007669"/>
    <property type="project" value="InterPro"/>
</dbReference>
<dbReference type="STRING" id="74649.A0A2P6PA12"/>
<reference evidence="3 4" key="1">
    <citation type="journal article" date="2018" name="Nat. Genet.">
        <title>The Rosa genome provides new insights in the design of modern roses.</title>
        <authorList>
            <person name="Bendahmane M."/>
        </authorList>
    </citation>
    <scope>NUCLEOTIDE SEQUENCE [LARGE SCALE GENOMIC DNA]</scope>
    <source>
        <strain evidence="4">cv. Old Blush</strain>
    </source>
</reference>
<evidence type="ECO:0000313" key="4">
    <source>
        <dbReference type="Proteomes" id="UP000238479"/>
    </source>
</evidence>
<evidence type="ECO:0000313" key="3">
    <source>
        <dbReference type="EMBL" id="PRQ18765.1"/>
    </source>
</evidence>
<organism evidence="3 4">
    <name type="scientific">Rosa chinensis</name>
    <name type="common">China rose</name>
    <dbReference type="NCBI Taxonomy" id="74649"/>
    <lineage>
        <taxon>Eukaryota</taxon>
        <taxon>Viridiplantae</taxon>
        <taxon>Streptophyta</taxon>
        <taxon>Embryophyta</taxon>
        <taxon>Tracheophyta</taxon>
        <taxon>Spermatophyta</taxon>
        <taxon>Magnoliopsida</taxon>
        <taxon>eudicotyledons</taxon>
        <taxon>Gunneridae</taxon>
        <taxon>Pentapetalae</taxon>
        <taxon>rosids</taxon>
        <taxon>fabids</taxon>
        <taxon>Rosales</taxon>
        <taxon>Rosaceae</taxon>
        <taxon>Rosoideae</taxon>
        <taxon>Rosoideae incertae sedis</taxon>
        <taxon>Rosa</taxon>
    </lineage>
</organism>
<dbReference type="EMBL" id="PDCK01000045">
    <property type="protein sequence ID" value="PRQ18765.1"/>
    <property type="molecule type" value="Genomic_DNA"/>
</dbReference>
<proteinExistence type="predicted"/>
<dbReference type="AlphaFoldDB" id="A0A2P6PA12"/>
<dbReference type="GO" id="GO:0005829">
    <property type="term" value="C:cytosol"/>
    <property type="evidence" value="ECO:0007669"/>
    <property type="project" value="TreeGrafter"/>
</dbReference>
<dbReference type="GO" id="GO:0005634">
    <property type="term" value="C:nucleus"/>
    <property type="evidence" value="ECO:0007669"/>
    <property type="project" value="TreeGrafter"/>
</dbReference>
<dbReference type="Gene3D" id="3.90.640.10">
    <property type="entry name" value="Actin, Chain A, domain 4"/>
    <property type="match status" value="1"/>
</dbReference>
<dbReference type="PANTHER" id="PTHR45639">
    <property type="entry name" value="HSC70CB, ISOFORM G-RELATED"/>
    <property type="match status" value="1"/>
</dbReference>
<dbReference type="Gramene" id="PRQ18765">
    <property type="protein sequence ID" value="PRQ18765"/>
    <property type="gene ID" value="RchiOBHm_Chr7g0209691"/>
</dbReference>
<dbReference type="FunFam" id="3.30.420.40:FF:000171">
    <property type="entry name" value="Heat shock 70 kDa protein 4"/>
    <property type="match status" value="1"/>
</dbReference>
<dbReference type="Gene3D" id="3.30.420.40">
    <property type="match status" value="2"/>
</dbReference>
<dbReference type="SUPFAM" id="SSF53067">
    <property type="entry name" value="Actin-like ATPase domain"/>
    <property type="match status" value="2"/>
</dbReference>
<dbReference type="Pfam" id="PF00012">
    <property type="entry name" value="HSP70"/>
    <property type="match status" value="1"/>
</dbReference>
<accession>A0A2P6PA12</accession>
<gene>
    <name evidence="3" type="ORF">RchiOBHm_Chr7g0209691</name>
</gene>
<dbReference type="Proteomes" id="UP000238479">
    <property type="component" value="Chromosome 7"/>
</dbReference>